<proteinExistence type="predicted"/>
<protein>
    <submittedName>
        <fullName evidence="1">Uncharacterized protein</fullName>
    </submittedName>
</protein>
<reference evidence="1" key="1">
    <citation type="submission" date="2019-02" db="EMBL/GenBank/DDBJ databases">
        <authorList>
            <person name="Gruber-Vodicka R. H."/>
            <person name="Seah K. B. B."/>
        </authorList>
    </citation>
    <scope>NUCLEOTIDE SEQUENCE</scope>
    <source>
        <strain evidence="1">BECK_M7</strain>
    </source>
</reference>
<evidence type="ECO:0000313" key="1">
    <source>
        <dbReference type="EMBL" id="VFJ94566.1"/>
    </source>
</evidence>
<gene>
    <name evidence="1" type="ORF">BECKLFY1418B_GA0070995_10604</name>
</gene>
<accession>A0A450UQ18</accession>
<dbReference type="AlphaFoldDB" id="A0A450UQ18"/>
<organism evidence="1">
    <name type="scientific">Candidatus Kentrum sp. LFY</name>
    <dbReference type="NCBI Taxonomy" id="2126342"/>
    <lineage>
        <taxon>Bacteria</taxon>
        <taxon>Pseudomonadati</taxon>
        <taxon>Pseudomonadota</taxon>
        <taxon>Gammaproteobacteria</taxon>
        <taxon>Candidatus Kentrum</taxon>
    </lineage>
</organism>
<name>A0A450UQ18_9GAMM</name>
<dbReference type="EMBL" id="CAADFF010000060">
    <property type="protein sequence ID" value="VFJ94566.1"/>
    <property type="molecule type" value="Genomic_DNA"/>
</dbReference>
<sequence>MTVIVMQFPLDNRHDRRHDRANAWTRFSTLNRMSFLASLEMTTSSMGILDLLAAAKGRAMKVHKKYLEIIG</sequence>